<gene>
    <name evidence="9" type="ORF">SAMN05444320_12221</name>
</gene>
<evidence type="ECO:0000256" key="3">
    <source>
        <dbReference type="ARBA" id="ARBA00022723"/>
    </source>
</evidence>
<evidence type="ECO:0000256" key="5">
    <source>
        <dbReference type="ARBA" id="ARBA00023004"/>
    </source>
</evidence>
<keyword evidence="5 7" id="KW-0408">Iron</keyword>
<dbReference type="GO" id="GO:0020037">
    <property type="term" value="F:heme binding"/>
    <property type="evidence" value="ECO:0007669"/>
    <property type="project" value="InterPro"/>
</dbReference>
<sequence>MAQPADPADDLPRFPMTRCPGFDPPGEYERLRAEDPVTPVRLRHGQRAWLVTRYADVRRVLSDPARFSSDPSRPGYPQLRPVVDRKAAPGSFLVTDPPLHTRYRRMLAHDFTAGRMAALRPRVERVVEECLAAFLASDRPADLVEGFALPIPTQVTAMLLGVPYADREFFTSRSRRHLDRSLPAEEVGAALGELESYLAGLVDAKDRDPGDDLISRMVVRHLRSGGVTRDELVGMTLLLLVGGYETTANAIALSVLALLEHRDEWVALVTDPDRVDDVVEELLRYLGLIQHGLVRAVTEDVELGGRTIRAGEGVVVALSSANRDADRFADADRLDVCRAAKGHLTFGWGVHQCIGQHLARLEMTLALRALARRAPDLRATVPLDELPFHFETPFYSVRSLPVTW</sequence>
<keyword evidence="2 7" id="KW-0349">Heme</keyword>
<dbReference type="InterPro" id="IPR002397">
    <property type="entry name" value="Cyt_P450_B"/>
</dbReference>
<dbReference type="GO" id="GO:0004497">
    <property type="term" value="F:monooxygenase activity"/>
    <property type="evidence" value="ECO:0007669"/>
    <property type="project" value="UniProtKB-KW"/>
</dbReference>
<keyword evidence="4 7" id="KW-0560">Oxidoreductase</keyword>
<reference evidence="9 10" key="1">
    <citation type="submission" date="2016-11" db="EMBL/GenBank/DDBJ databases">
        <authorList>
            <person name="Jaros S."/>
            <person name="Januszkiewicz K."/>
            <person name="Wedrychowicz H."/>
        </authorList>
    </citation>
    <scope>NUCLEOTIDE SEQUENCE [LARGE SCALE GENOMIC DNA]</scope>
    <source>
        <strain evidence="9 10">DSM 44523</strain>
    </source>
</reference>
<dbReference type="PRINTS" id="PR00385">
    <property type="entry name" value="P450"/>
</dbReference>
<dbReference type="GO" id="GO:0016705">
    <property type="term" value="F:oxidoreductase activity, acting on paired donors, with incorporation or reduction of molecular oxygen"/>
    <property type="evidence" value="ECO:0007669"/>
    <property type="project" value="InterPro"/>
</dbReference>
<keyword evidence="3 7" id="KW-0479">Metal-binding</keyword>
<keyword evidence="10" id="KW-1185">Reference proteome</keyword>
<evidence type="ECO:0000256" key="6">
    <source>
        <dbReference type="ARBA" id="ARBA00023033"/>
    </source>
</evidence>
<evidence type="ECO:0000256" key="4">
    <source>
        <dbReference type="ARBA" id="ARBA00023002"/>
    </source>
</evidence>
<feature type="region of interest" description="Disordered" evidence="8">
    <location>
        <begin position="1"/>
        <end position="28"/>
    </location>
</feature>
<dbReference type="CDD" id="cd11030">
    <property type="entry name" value="CYP105-like"/>
    <property type="match status" value="1"/>
</dbReference>
<evidence type="ECO:0000313" key="9">
    <source>
        <dbReference type="EMBL" id="SHH09897.1"/>
    </source>
</evidence>
<dbReference type="OrthoDB" id="3664945at2"/>
<dbReference type="AlphaFoldDB" id="A0A1M5Q6L0"/>
<dbReference type="RefSeq" id="WP_073490102.1">
    <property type="nucleotide sequence ID" value="NZ_FQVN01000022.1"/>
</dbReference>
<dbReference type="PANTHER" id="PTHR46696">
    <property type="entry name" value="P450, PUTATIVE (EUROFUNG)-RELATED"/>
    <property type="match status" value="1"/>
</dbReference>
<evidence type="ECO:0000313" key="10">
    <source>
        <dbReference type="Proteomes" id="UP000184501"/>
    </source>
</evidence>
<name>A0A1M5Q6L0_STRHI</name>
<dbReference type="EMBL" id="FQVN01000022">
    <property type="protein sequence ID" value="SHH09897.1"/>
    <property type="molecule type" value="Genomic_DNA"/>
</dbReference>
<dbReference type="PROSITE" id="PS00086">
    <property type="entry name" value="CYTOCHROME_P450"/>
    <property type="match status" value="1"/>
</dbReference>
<dbReference type="GO" id="GO:0005506">
    <property type="term" value="F:iron ion binding"/>
    <property type="evidence" value="ECO:0007669"/>
    <property type="project" value="InterPro"/>
</dbReference>
<evidence type="ECO:0000256" key="2">
    <source>
        <dbReference type="ARBA" id="ARBA00022617"/>
    </source>
</evidence>
<dbReference type="InterPro" id="IPR001128">
    <property type="entry name" value="Cyt_P450"/>
</dbReference>
<evidence type="ECO:0000256" key="1">
    <source>
        <dbReference type="ARBA" id="ARBA00010617"/>
    </source>
</evidence>
<dbReference type="PANTHER" id="PTHR46696:SF1">
    <property type="entry name" value="CYTOCHROME P450 YJIB-RELATED"/>
    <property type="match status" value="1"/>
</dbReference>
<organism evidence="9 10">
    <name type="scientific">Streptoalloteichus hindustanus</name>
    <dbReference type="NCBI Taxonomy" id="2017"/>
    <lineage>
        <taxon>Bacteria</taxon>
        <taxon>Bacillati</taxon>
        <taxon>Actinomycetota</taxon>
        <taxon>Actinomycetes</taxon>
        <taxon>Pseudonocardiales</taxon>
        <taxon>Pseudonocardiaceae</taxon>
        <taxon>Streptoalloteichus</taxon>
    </lineage>
</organism>
<proteinExistence type="inferred from homology"/>
<dbReference type="InterPro" id="IPR036396">
    <property type="entry name" value="Cyt_P450_sf"/>
</dbReference>
<protein>
    <submittedName>
        <fullName evidence="9">Cytochrome P450</fullName>
    </submittedName>
</protein>
<dbReference type="PRINTS" id="PR00359">
    <property type="entry name" value="BP450"/>
</dbReference>
<evidence type="ECO:0000256" key="7">
    <source>
        <dbReference type="RuleBase" id="RU000461"/>
    </source>
</evidence>
<dbReference type="Proteomes" id="UP000184501">
    <property type="component" value="Unassembled WGS sequence"/>
</dbReference>
<dbReference type="FunFam" id="1.10.630.10:FF:000018">
    <property type="entry name" value="Cytochrome P450 monooxygenase"/>
    <property type="match status" value="1"/>
</dbReference>
<dbReference type="STRING" id="2017.SAMN05444320_12221"/>
<dbReference type="InterPro" id="IPR017972">
    <property type="entry name" value="Cyt_P450_CS"/>
</dbReference>
<evidence type="ECO:0000256" key="8">
    <source>
        <dbReference type="SAM" id="MobiDB-lite"/>
    </source>
</evidence>
<comment type="similarity">
    <text evidence="1 7">Belongs to the cytochrome P450 family.</text>
</comment>
<dbReference type="Pfam" id="PF00067">
    <property type="entry name" value="p450"/>
    <property type="match status" value="1"/>
</dbReference>
<accession>A0A1M5Q6L0</accession>
<dbReference type="Gene3D" id="1.10.630.10">
    <property type="entry name" value="Cytochrome P450"/>
    <property type="match status" value="1"/>
</dbReference>
<dbReference type="SUPFAM" id="SSF48264">
    <property type="entry name" value="Cytochrome P450"/>
    <property type="match status" value="1"/>
</dbReference>
<keyword evidence="6 7" id="KW-0503">Monooxygenase</keyword>